<protein>
    <submittedName>
        <fullName evidence="1">Uncharacterized protein</fullName>
    </submittedName>
</protein>
<proteinExistence type="predicted"/>
<dbReference type="STRING" id="279238.Saro_3313"/>
<keyword evidence="2" id="KW-1185">Reference proteome</keyword>
<dbReference type="KEGG" id="nar:Saro_3313"/>
<evidence type="ECO:0000313" key="2">
    <source>
        <dbReference type="Proteomes" id="UP000009134"/>
    </source>
</evidence>
<gene>
    <name evidence="1" type="ordered locus">Saro_3313</name>
</gene>
<organism evidence="1 2">
    <name type="scientific">Novosphingobium aromaticivorans (strain ATCC 700278 / DSM 12444 / CCUG 56034 / CIP 105152 / NBRC 16084 / F199)</name>
    <dbReference type="NCBI Taxonomy" id="279238"/>
    <lineage>
        <taxon>Bacteria</taxon>
        <taxon>Pseudomonadati</taxon>
        <taxon>Pseudomonadota</taxon>
        <taxon>Alphaproteobacteria</taxon>
        <taxon>Sphingomonadales</taxon>
        <taxon>Sphingomonadaceae</taxon>
        <taxon>Novosphingobium</taxon>
    </lineage>
</organism>
<sequence length="592" mass="64939">MTPTQAWKVLGIARTPEVAAIRRAYADRLRAMDVDRDVDGYARLREARDAALRWARMQEKPAGDDFDQFAGIEAPAKPEGEAAPEAAPAEASTWLYAAPEAKGESDPNLTTRIGEAAPRLDVTPGFVPAQAPAEQAIEVTRDPFARPVLLGLEPTSDAVMPAWAHEQALHRLLLPETESDELPPLQGWEEAMARGHLKAVLRNAETVSVTAFDEVDNWLAQILARSWPRSAPLLEPAAAVFGWEGERGLVSERPAVAFLNARLRGLRFHEMIQDPAHPLHKAWKELTTPAQQGSRRGWFVKRADVQQLLEGVRKNFPELEHHFDPWRVALWEQQVGDSVGQSWFSKTRLAIFAAIILVQIARFAFDDRPTRQAQPQPVALSASETSHDKDVIARALGSIFGAEITFDGLQSLQPDLAAAFSANRTVARSQGDSDAVYVARVHDLVRERMYATALVQKGQLLADVQRIRADILRAARKTGAAECMAFVRTRRLAPQVSLPVAAQLRERDLAVRMLDARQLGPPARVVPGNASVPGDLIEKVIAATGIPDGRVRTAMKGQGPDEDQCAVTIALIDQTLGWKGPVAQREAILSVL</sequence>
<reference evidence="2" key="1">
    <citation type="submission" date="2006-01" db="EMBL/GenBank/DDBJ databases">
        <title>Complete sequence of Novosphingobium aromaticivorans DSM 12444.</title>
        <authorList>
            <consortium name="US DOE Joint Genome Institute"/>
            <person name="Copeland A."/>
            <person name="Lucas S."/>
            <person name="Lapidus A."/>
            <person name="Barry K."/>
            <person name="Detter J.C."/>
            <person name="Glavina T."/>
            <person name="Hammon N."/>
            <person name="Israni S."/>
            <person name="Pitluck S."/>
            <person name="Chain P."/>
            <person name="Malfatti S."/>
            <person name="Shin M."/>
            <person name="Vergez L."/>
            <person name="Schmutz J."/>
            <person name="Larimer F."/>
            <person name="Land M."/>
            <person name="Kyrpides N."/>
            <person name="Ivanova N."/>
            <person name="Fredrickson J."/>
            <person name="Balkwill D."/>
            <person name="Romine M.F."/>
            <person name="Richardson P."/>
        </authorList>
    </citation>
    <scope>NUCLEOTIDE SEQUENCE [LARGE SCALE GENOMIC DNA]</scope>
    <source>
        <strain evidence="2">ATCC 700278 / DSM 12444 / CCUG 56034 / CIP 105152 / NBRC 16084 / F199</strain>
    </source>
</reference>
<dbReference type="HOGENOM" id="CLU_460668_0_0_5"/>
<dbReference type="EMBL" id="CP000248">
    <property type="protein sequence ID" value="ABD27748.1"/>
    <property type="molecule type" value="Genomic_DNA"/>
</dbReference>
<name>Q2G325_NOVAD</name>
<dbReference type="eggNOG" id="ENOG5030IMJ">
    <property type="taxonomic scope" value="Bacteria"/>
</dbReference>
<dbReference type="RefSeq" id="WP_011446950.1">
    <property type="nucleotide sequence ID" value="NC_007794.1"/>
</dbReference>
<accession>Q2G325</accession>
<dbReference type="AlphaFoldDB" id="Q2G325"/>
<evidence type="ECO:0000313" key="1">
    <source>
        <dbReference type="EMBL" id="ABD27748.1"/>
    </source>
</evidence>
<dbReference type="Proteomes" id="UP000009134">
    <property type="component" value="Chromosome"/>
</dbReference>